<comment type="catalytic activity">
    <reaction evidence="8">
        <text>L-seryl-tRNA(Sec) + selenophosphate + H(+) = L-selenocysteinyl-tRNA(Sec) + phosphate</text>
        <dbReference type="Rhea" id="RHEA:22728"/>
        <dbReference type="Rhea" id="RHEA-COMP:9742"/>
        <dbReference type="Rhea" id="RHEA-COMP:9743"/>
        <dbReference type="ChEBI" id="CHEBI:15378"/>
        <dbReference type="ChEBI" id="CHEBI:16144"/>
        <dbReference type="ChEBI" id="CHEBI:43474"/>
        <dbReference type="ChEBI" id="CHEBI:78533"/>
        <dbReference type="ChEBI" id="CHEBI:78573"/>
        <dbReference type="EC" id="2.9.1.1"/>
    </reaction>
</comment>
<organism evidence="11 12">
    <name type="scientific">SAR86 cluster bacterium</name>
    <dbReference type="NCBI Taxonomy" id="2030880"/>
    <lineage>
        <taxon>Bacteria</taxon>
        <taxon>Pseudomonadati</taxon>
        <taxon>Pseudomonadota</taxon>
        <taxon>Gammaproteobacteria</taxon>
        <taxon>SAR86 cluster</taxon>
    </lineage>
</organism>
<name>A0A973ABI9_9GAMM</name>
<accession>A0A973ABI9</accession>
<keyword evidence="3 8" id="KW-0808">Transferase</keyword>
<keyword evidence="4 8" id="KW-0663">Pyridoxal phosphate</keyword>
<dbReference type="EC" id="2.9.1.1" evidence="8"/>
<dbReference type="EMBL" id="JABMOJ010000583">
    <property type="protein sequence ID" value="NQV66796.1"/>
    <property type="molecule type" value="Genomic_DNA"/>
</dbReference>
<dbReference type="NCBIfam" id="TIGR00474">
    <property type="entry name" value="selA"/>
    <property type="match status" value="1"/>
</dbReference>
<dbReference type="GO" id="GO:0004125">
    <property type="term" value="F:L-seryl-tRNA(Sec) selenium transferase activity"/>
    <property type="evidence" value="ECO:0007669"/>
    <property type="project" value="UniProtKB-UniRule"/>
</dbReference>
<keyword evidence="5 8" id="KW-0648">Protein biosynthesis</keyword>
<evidence type="ECO:0000256" key="6">
    <source>
        <dbReference type="ARBA" id="ARBA00023266"/>
    </source>
</evidence>
<dbReference type="InterPro" id="IPR018319">
    <property type="entry name" value="SelA-like"/>
</dbReference>
<dbReference type="PANTHER" id="PTHR32328">
    <property type="entry name" value="L-SERYL-TRNA(SEC) SELENIUM TRANSFERASE"/>
    <property type="match status" value="1"/>
</dbReference>
<feature type="domain" description="L-seryl-tRNA selenium transferase N-terminal" evidence="10">
    <location>
        <begin position="9"/>
        <end position="46"/>
    </location>
</feature>
<feature type="modified residue" description="N6-(pyridoxal phosphate)lysine" evidence="8 9">
    <location>
        <position position="294"/>
    </location>
</feature>
<dbReference type="InterPro" id="IPR025862">
    <property type="entry name" value="SelA_trans_N_dom"/>
</dbReference>
<dbReference type="Gene3D" id="3.40.640.10">
    <property type="entry name" value="Type I PLP-dependent aspartate aminotransferase-like (Major domain)"/>
    <property type="match status" value="1"/>
</dbReference>
<evidence type="ECO:0000256" key="9">
    <source>
        <dbReference type="PIRSR" id="PIRSR618319-50"/>
    </source>
</evidence>
<comment type="similarity">
    <text evidence="7 8">Belongs to the SelA family.</text>
</comment>
<comment type="cofactor">
    <cofactor evidence="1 8 9">
        <name>pyridoxal 5'-phosphate</name>
        <dbReference type="ChEBI" id="CHEBI:597326"/>
    </cofactor>
</comment>
<dbReference type="InterPro" id="IPR015424">
    <property type="entry name" value="PyrdxlP-dep_Trfase"/>
</dbReference>
<dbReference type="Pfam" id="PF03841">
    <property type="entry name" value="SelA"/>
    <property type="match status" value="1"/>
</dbReference>
<evidence type="ECO:0000259" key="10">
    <source>
        <dbReference type="Pfam" id="PF12390"/>
    </source>
</evidence>
<protein>
    <recommendedName>
        <fullName evidence="8">L-seryl-tRNA(Sec) selenium transferase</fullName>
        <ecNumber evidence="8">2.9.1.1</ecNumber>
    </recommendedName>
    <alternativeName>
        <fullName evidence="8">Selenocysteine synthase</fullName>
        <shortName evidence="8">Sec synthase</shortName>
    </alternativeName>
    <alternativeName>
        <fullName evidence="8">Selenocysteinyl-tRNA(Sec) synthase</fullName>
    </alternativeName>
</protein>
<evidence type="ECO:0000256" key="7">
    <source>
        <dbReference type="ARBA" id="ARBA00044507"/>
    </source>
</evidence>
<evidence type="ECO:0000256" key="8">
    <source>
        <dbReference type="HAMAP-Rule" id="MF_00423"/>
    </source>
</evidence>
<reference evidence="11" key="1">
    <citation type="submission" date="2020-05" db="EMBL/GenBank/DDBJ databases">
        <title>Sulfur intermediates as new biogeochemical hubs in an aquatic model microbial ecosystem.</title>
        <authorList>
            <person name="Vigneron A."/>
        </authorList>
    </citation>
    <scope>NUCLEOTIDE SEQUENCE</scope>
    <source>
        <strain evidence="11">Bin.250</strain>
    </source>
</reference>
<comment type="caution">
    <text evidence="11">The sequence shown here is derived from an EMBL/GenBank/DDBJ whole genome shotgun (WGS) entry which is preliminary data.</text>
</comment>
<dbReference type="GO" id="GO:0001514">
    <property type="term" value="P:selenocysteine incorporation"/>
    <property type="evidence" value="ECO:0007669"/>
    <property type="project" value="UniProtKB-UniRule"/>
</dbReference>
<gene>
    <name evidence="8" type="primary">selA</name>
    <name evidence="11" type="ORF">HQ497_15660</name>
</gene>
<evidence type="ECO:0000256" key="2">
    <source>
        <dbReference type="ARBA" id="ARBA00022490"/>
    </source>
</evidence>
<dbReference type="InterPro" id="IPR004534">
    <property type="entry name" value="SelA_trans"/>
</dbReference>
<sequence length="477" mass="51333">MNTVNPKARLPAVDRLLSTSSCQNLILEFGRSAVTNAIRAALTALRAELNVNPNLALPGAEELINSIAEKFHQSQINRLRPVINLTGTVLHTNLGRAILPISAIERLAEILGAASNLEFDLQTGKRGDRDATVEALICEITGAEAATIVNNNAAAVLLVLQTLGRDREVPVSRGELVEIGGSFRIPEIMASSGCRLVEVGATNRTHLEDFSRVINSQTALLMKVHTSNYEIKGFTKSVPDADLAALAHEHQLPFVNDLGSGTLVDLSRYGLPFEPTAQAALAQGADLVTFSGDKLLGGPQAGIIVGRRDLIDQLKSNPLKRALRVDKMTMVTLQEVLKLYLHPDTLVANLPTLHYLTRPAATLHELARDLHAEMVPALKNIAQVKIIECLSQIGSGSLPLERLPSYGLALQPINTTGSKQALQALSAAFRNLPKPVIGRIHDNQLIFDLRTLDHPDQILSQLGHLVSTVDSAGSATL</sequence>
<evidence type="ECO:0000256" key="5">
    <source>
        <dbReference type="ARBA" id="ARBA00022917"/>
    </source>
</evidence>
<dbReference type="Gene3D" id="3.90.1150.180">
    <property type="match status" value="1"/>
</dbReference>
<proteinExistence type="inferred from homology"/>
<keyword evidence="2 8" id="KW-0963">Cytoplasm</keyword>
<dbReference type="SUPFAM" id="SSF53383">
    <property type="entry name" value="PLP-dependent transferases"/>
    <property type="match status" value="1"/>
</dbReference>
<dbReference type="PANTHER" id="PTHR32328:SF0">
    <property type="entry name" value="L-SERYL-TRNA(SEC) SELENIUM TRANSFERASE"/>
    <property type="match status" value="1"/>
</dbReference>
<dbReference type="GO" id="GO:0001717">
    <property type="term" value="P:conversion of seryl-tRNAsec to selenocys-tRNAsec"/>
    <property type="evidence" value="ECO:0007669"/>
    <property type="project" value="UniProtKB-UniRule"/>
</dbReference>
<dbReference type="GO" id="GO:0005737">
    <property type="term" value="C:cytoplasm"/>
    <property type="evidence" value="ECO:0007669"/>
    <property type="project" value="UniProtKB-SubCell"/>
</dbReference>
<comment type="subcellular location">
    <subcellularLocation>
        <location evidence="8">Cytoplasm</location>
    </subcellularLocation>
</comment>
<comment type="pathway">
    <text evidence="8">Aminoacyl-tRNA biosynthesis; selenocysteinyl-tRNA(Sec) biosynthesis; selenocysteinyl-tRNA(Sec) from L-seryl-tRNA(Sec) (bacterial route): step 1/1.</text>
</comment>
<evidence type="ECO:0000313" key="11">
    <source>
        <dbReference type="EMBL" id="NQV66796.1"/>
    </source>
</evidence>
<dbReference type="HAMAP" id="MF_00423">
    <property type="entry name" value="SelA"/>
    <property type="match status" value="1"/>
</dbReference>
<evidence type="ECO:0000256" key="4">
    <source>
        <dbReference type="ARBA" id="ARBA00022898"/>
    </source>
</evidence>
<keyword evidence="6 8" id="KW-0711">Selenium</keyword>
<comment type="function">
    <text evidence="8">Converts seryl-tRNA(Sec) to selenocysteinyl-tRNA(Sec) required for selenoprotein biosynthesis.</text>
</comment>
<evidence type="ECO:0000256" key="3">
    <source>
        <dbReference type="ARBA" id="ARBA00022679"/>
    </source>
</evidence>
<evidence type="ECO:0000256" key="1">
    <source>
        <dbReference type="ARBA" id="ARBA00001933"/>
    </source>
</evidence>
<dbReference type="AlphaFoldDB" id="A0A973ABI9"/>
<dbReference type="Pfam" id="PF12390">
    <property type="entry name" value="Se-cys_synth_N"/>
    <property type="match status" value="1"/>
</dbReference>
<evidence type="ECO:0000313" key="12">
    <source>
        <dbReference type="Proteomes" id="UP000754644"/>
    </source>
</evidence>
<dbReference type="Proteomes" id="UP000754644">
    <property type="component" value="Unassembled WGS sequence"/>
</dbReference>
<dbReference type="InterPro" id="IPR015421">
    <property type="entry name" value="PyrdxlP-dep_Trfase_major"/>
</dbReference>